<dbReference type="GO" id="GO:0003677">
    <property type="term" value="F:DNA binding"/>
    <property type="evidence" value="ECO:0007669"/>
    <property type="project" value="UniProtKB-KW"/>
</dbReference>
<evidence type="ECO:0000256" key="1">
    <source>
        <dbReference type="ARBA" id="ARBA00008857"/>
    </source>
</evidence>
<dbReference type="PROSITE" id="PS51898">
    <property type="entry name" value="TYR_RECOMBINASE"/>
    <property type="match status" value="1"/>
</dbReference>
<dbReference type="Proteomes" id="UP000199518">
    <property type="component" value="Unassembled WGS sequence"/>
</dbReference>
<accession>A0A1I3PZU7</accession>
<feature type="domain" description="Tyr recombinase" evidence="5">
    <location>
        <begin position="193"/>
        <end position="377"/>
    </location>
</feature>
<feature type="region of interest" description="Disordered" evidence="4">
    <location>
        <begin position="1"/>
        <end position="21"/>
    </location>
</feature>
<evidence type="ECO:0000313" key="6">
    <source>
        <dbReference type="EMBL" id="SFJ26741.1"/>
    </source>
</evidence>
<dbReference type="EMBL" id="FOQD01000017">
    <property type="protein sequence ID" value="SFJ26741.1"/>
    <property type="molecule type" value="Genomic_DNA"/>
</dbReference>
<dbReference type="SUPFAM" id="SSF56349">
    <property type="entry name" value="DNA breaking-rejoining enzymes"/>
    <property type="match status" value="1"/>
</dbReference>
<keyword evidence="2" id="KW-0238">DNA-binding</keyword>
<dbReference type="InterPro" id="IPR010998">
    <property type="entry name" value="Integrase_recombinase_N"/>
</dbReference>
<dbReference type="Gene3D" id="1.10.443.10">
    <property type="entry name" value="Intergrase catalytic core"/>
    <property type="match status" value="1"/>
</dbReference>
<reference evidence="7" key="1">
    <citation type="submission" date="2016-10" db="EMBL/GenBank/DDBJ databases">
        <authorList>
            <person name="Varghese N."/>
            <person name="Submissions S."/>
        </authorList>
    </citation>
    <scope>NUCLEOTIDE SEQUENCE [LARGE SCALE GENOMIC DNA]</scope>
    <source>
        <strain evidence="7">DSM 26348</strain>
    </source>
</reference>
<protein>
    <submittedName>
        <fullName evidence="6">Site-specific recombinase XerD</fullName>
    </submittedName>
</protein>
<name>A0A1I3PZU7_9PLAN</name>
<comment type="similarity">
    <text evidence="1">Belongs to the 'phage' integrase family.</text>
</comment>
<dbReference type="RefSeq" id="WP_092054487.1">
    <property type="nucleotide sequence ID" value="NZ_FOQD01000017.1"/>
</dbReference>
<gene>
    <name evidence="6" type="ORF">SAMN05421753_11783</name>
</gene>
<dbReference type="STRING" id="1576369.SAMN05421753_11783"/>
<sequence>MPRQKTPKKPRKPKADFPLTPHARGGWCKKVRSPIYPKGKIYYFGSWEDPDGALREYLAIKEELQAGIDPRKSTTGVLPLADVVNLYLDAQKKRTESGDIRQRTWRERSDIGAKLLSILGRTIPASELKPEHFGRLRSELAKTYGPVALKNNISRIKGIFAWAFESGHIPAPPRYGPDFKPPAKRIIRAAKHEKPKRLLSAEEIRTLLEKANSALRAMILLGINGGMGNRDVGALTLAHIDRSGWLEFPRPKTATPRRFPLWPETQTAIQDYLTERPACELDLLFVTRFGNAWSWEDEKGAFNDEVTKQASKLMRAVKIERAGVGFYSLRHTFRTVADETLDRPAIELVMGHTGDDSDMGNTYREGVSDERLKAVTDHVRKWLFPPKPKRKTATRKK</sequence>
<evidence type="ECO:0000256" key="4">
    <source>
        <dbReference type="SAM" id="MobiDB-lite"/>
    </source>
</evidence>
<dbReference type="InterPro" id="IPR002104">
    <property type="entry name" value="Integrase_catalytic"/>
</dbReference>
<organism evidence="6 7">
    <name type="scientific">Planctomicrobium piriforme</name>
    <dbReference type="NCBI Taxonomy" id="1576369"/>
    <lineage>
        <taxon>Bacteria</taxon>
        <taxon>Pseudomonadati</taxon>
        <taxon>Planctomycetota</taxon>
        <taxon>Planctomycetia</taxon>
        <taxon>Planctomycetales</taxon>
        <taxon>Planctomycetaceae</taxon>
        <taxon>Planctomicrobium</taxon>
    </lineage>
</organism>
<dbReference type="PANTHER" id="PTHR30349:SF41">
    <property type="entry name" value="INTEGRASE_RECOMBINASE PROTEIN MJ0367-RELATED"/>
    <property type="match status" value="1"/>
</dbReference>
<dbReference type="AlphaFoldDB" id="A0A1I3PZU7"/>
<proteinExistence type="inferred from homology"/>
<feature type="compositionally biased region" description="Basic residues" evidence="4">
    <location>
        <begin position="1"/>
        <end position="12"/>
    </location>
</feature>
<evidence type="ECO:0000256" key="2">
    <source>
        <dbReference type="ARBA" id="ARBA00023125"/>
    </source>
</evidence>
<dbReference type="InterPro" id="IPR013762">
    <property type="entry name" value="Integrase-like_cat_sf"/>
</dbReference>
<evidence type="ECO:0000256" key="3">
    <source>
        <dbReference type="ARBA" id="ARBA00023172"/>
    </source>
</evidence>
<dbReference type="GO" id="GO:0006310">
    <property type="term" value="P:DNA recombination"/>
    <property type="evidence" value="ECO:0007669"/>
    <property type="project" value="UniProtKB-KW"/>
</dbReference>
<keyword evidence="7" id="KW-1185">Reference proteome</keyword>
<dbReference type="GO" id="GO:0015074">
    <property type="term" value="P:DNA integration"/>
    <property type="evidence" value="ECO:0007669"/>
    <property type="project" value="InterPro"/>
</dbReference>
<dbReference type="PANTHER" id="PTHR30349">
    <property type="entry name" value="PHAGE INTEGRASE-RELATED"/>
    <property type="match status" value="1"/>
</dbReference>
<dbReference type="Gene3D" id="1.10.150.130">
    <property type="match status" value="1"/>
</dbReference>
<dbReference type="InterPro" id="IPR011010">
    <property type="entry name" value="DNA_brk_join_enz"/>
</dbReference>
<dbReference type="InterPro" id="IPR050090">
    <property type="entry name" value="Tyrosine_recombinase_XerCD"/>
</dbReference>
<keyword evidence="3" id="KW-0233">DNA recombination</keyword>
<evidence type="ECO:0000259" key="5">
    <source>
        <dbReference type="PROSITE" id="PS51898"/>
    </source>
</evidence>
<dbReference type="OrthoDB" id="246806at2"/>
<evidence type="ECO:0000313" key="7">
    <source>
        <dbReference type="Proteomes" id="UP000199518"/>
    </source>
</evidence>